<keyword evidence="5" id="KW-0238">DNA-binding</keyword>
<comment type="similarity">
    <text evidence="1">Belongs to the DNA mismatch repair MutS family.</text>
</comment>
<evidence type="ECO:0000259" key="8">
    <source>
        <dbReference type="PROSITE" id="PS00486"/>
    </source>
</evidence>
<dbReference type="SUPFAM" id="SSF53150">
    <property type="entry name" value="DNA repair protein MutS, domain II"/>
    <property type="match status" value="1"/>
</dbReference>
<dbReference type="GO" id="GO:0030983">
    <property type="term" value="F:mismatched DNA binding"/>
    <property type="evidence" value="ECO:0007669"/>
    <property type="project" value="InterPro"/>
</dbReference>
<dbReference type="InterPro" id="IPR005748">
    <property type="entry name" value="DNA_mismatch_repair_MutS"/>
</dbReference>
<keyword evidence="6" id="KW-0234">DNA repair</keyword>
<evidence type="ECO:0000256" key="3">
    <source>
        <dbReference type="ARBA" id="ARBA00022763"/>
    </source>
</evidence>
<dbReference type="FunFam" id="1.10.1420.10:FF:000002">
    <property type="entry name" value="DNA mismatch repair protein MutS"/>
    <property type="match status" value="1"/>
</dbReference>
<dbReference type="PIRSF" id="PIRSF037677">
    <property type="entry name" value="DNA_mis_repair_Msh6"/>
    <property type="match status" value="1"/>
</dbReference>
<name>A0A3B0WKL4_9ZZZZ</name>
<dbReference type="InterPro" id="IPR017261">
    <property type="entry name" value="DNA_mismatch_repair_MutS/MSH"/>
</dbReference>
<evidence type="ECO:0000256" key="2">
    <source>
        <dbReference type="ARBA" id="ARBA00022741"/>
    </source>
</evidence>
<dbReference type="SMART" id="SM00533">
    <property type="entry name" value="MUTSd"/>
    <property type="match status" value="1"/>
</dbReference>
<dbReference type="SUPFAM" id="SSF55271">
    <property type="entry name" value="DNA repair protein MutS, domain I"/>
    <property type="match status" value="1"/>
</dbReference>
<dbReference type="Pfam" id="PF05188">
    <property type="entry name" value="MutS_II"/>
    <property type="match status" value="1"/>
</dbReference>
<dbReference type="Gene3D" id="3.30.420.110">
    <property type="entry name" value="MutS, connector domain"/>
    <property type="match status" value="1"/>
</dbReference>
<organism evidence="9">
    <name type="scientific">hydrothermal vent metagenome</name>
    <dbReference type="NCBI Taxonomy" id="652676"/>
    <lineage>
        <taxon>unclassified sequences</taxon>
        <taxon>metagenomes</taxon>
        <taxon>ecological metagenomes</taxon>
    </lineage>
</organism>
<gene>
    <name evidence="9" type="ORF">MNBD_GAMMA07-1293</name>
</gene>
<dbReference type="CDD" id="cd03284">
    <property type="entry name" value="ABC_MutS1"/>
    <property type="match status" value="1"/>
</dbReference>
<dbReference type="SUPFAM" id="SSF52540">
    <property type="entry name" value="P-loop containing nucleoside triphosphate hydrolases"/>
    <property type="match status" value="1"/>
</dbReference>
<dbReference type="Gene3D" id="3.40.50.300">
    <property type="entry name" value="P-loop containing nucleotide triphosphate hydrolases"/>
    <property type="match status" value="1"/>
</dbReference>
<dbReference type="InterPro" id="IPR036187">
    <property type="entry name" value="DNA_mismatch_repair_MutS_sf"/>
</dbReference>
<dbReference type="FunFam" id="3.40.50.300:FF:000283">
    <property type="entry name" value="DNA mismatch repair protein MutS"/>
    <property type="match status" value="1"/>
</dbReference>
<feature type="domain" description="DNA mismatch repair proteins mutS family" evidence="8">
    <location>
        <begin position="709"/>
        <end position="725"/>
    </location>
</feature>
<dbReference type="PROSITE" id="PS00486">
    <property type="entry name" value="DNA_MISMATCH_REPAIR_2"/>
    <property type="match status" value="1"/>
</dbReference>
<evidence type="ECO:0000313" key="9">
    <source>
        <dbReference type="EMBL" id="VAW56558.1"/>
    </source>
</evidence>
<dbReference type="NCBIfam" id="TIGR01070">
    <property type="entry name" value="mutS1"/>
    <property type="match status" value="1"/>
</dbReference>
<dbReference type="HAMAP" id="MF_00096">
    <property type="entry name" value="MutS"/>
    <property type="match status" value="1"/>
</dbReference>
<keyword evidence="3" id="KW-0227">DNA damage</keyword>
<dbReference type="InterPro" id="IPR027417">
    <property type="entry name" value="P-loop_NTPase"/>
</dbReference>
<dbReference type="GO" id="GO:0005829">
    <property type="term" value="C:cytosol"/>
    <property type="evidence" value="ECO:0007669"/>
    <property type="project" value="TreeGrafter"/>
</dbReference>
<dbReference type="Pfam" id="PF00488">
    <property type="entry name" value="MutS_V"/>
    <property type="match status" value="1"/>
</dbReference>
<proteinExistence type="inferred from homology"/>
<dbReference type="Gene3D" id="1.10.1420.10">
    <property type="match status" value="2"/>
</dbReference>
<dbReference type="GO" id="GO:0005524">
    <property type="term" value="F:ATP binding"/>
    <property type="evidence" value="ECO:0007669"/>
    <property type="project" value="UniProtKB-KW"/>
</dbReference>
<dbReference type="InterPro" id="IPR016151">
    <property type="entry name" value="DNA_mismatch_repair_MutS_N"/>
</dbReference>
<dbReference type="InterPro" id="IPR007861">
    <property type="entry name" value="DNA_mismatch_repair_MutS_clamp"/>
</dbReference>
<dbReference type="SMART" id="SM00534">
    <property type="entry name" value="MUTSac"/>
    <property type="match status" value="1"/>
</dbReference>
<dbReference type="InterPro" id="IPR036678">
    <property type="entry name" value="MutS_con_dom_sf"/>
</dbReference>
<dbReference type="AlphaFoldDB" id="A0A3B0WKL4"/>
<dbReference type="PANTHER" id="PTHR11361">
    <property type="entry name" value="DNA MISMATCH REPAIR PROTEIN MUTS FAMILY MEMBER"/>
    <property type="match status" value="1"/>
</dbReference>
<reference evidence="9" key="1">
    <citation type="submission" date="2018-06" db="EMBL/GenBank/DDBJ databases">
        <authorList>
            <person name="Zhirakovskaya E."/>
        </authorList>
    </citation>
    <scope>NUCLEOTIDE SEQUENCE</scope>
</reference>
<dbReference type="InterPro" id="IPR007860">
    <property type="entry name" value="DNA_mmatch_repair_MutS_con_dom"/>
</dbReference>
<evidence type="ECO:0000256" key="4">
    <source>
        <dbReference type="ARBA" id="ARBA00022840"/>
    </source>
</evidence>
<evidence type="ECO:0000256" key="7">
    <source>
        <dbReference type="SAM" id="MobiDB-lite"/>
    </source>
</evidence>
<dbReference type="PANTHER" id="PTHR11361:SF34">
    <property type="entry name" value="DNA MISMATCH REPAIR PROTEIN MSH1, MITOCHONDRIAL"/>
    <property type="match status" value="1"/>
</dbReference>
<dbReference type="Pfam" id="PF05192">
    <property type="entry name" value="MutS_III"/>
    <property type="match status" value="1"/>
</dbReference>
<keyword evidence="2" id="KW-0547">Nucleotide-binding</keyword>
<dbReference type="GO" id="GO:0140664">
    <property type="term" value="F:ATP-dependent DNA damage sensor activity"/>
    <property type="evidence" value="ECO:0007669"/>
    <property type="project" value="InterPro"/>
</dbReference>
<dbReference type="NCBIfam" id="NF003810">
    <property type="entry name" value="PRK05399.1"/>
    <property type="match status" value="1"/>
</dbReference>
<dbReference type="SUPFAM" id="SSF48334">
    <property type="entry name" value="DNA repair protein MutS, domain III"/>
    <property type="match status" value="1"/>
</dbReference>
<dbReference type="Pfam" id="PF01624">
    <property type="entry name" value="MutS_I"/>
    <property type="match status" value="1"/>
</dbReference>
<protein>
    <submittedName>
        <fullName evidence="9">DNA mismatch repair protein MutS</fullName>
    </submittedName>
</protein>
<evidence type="ECO:0000256" key="6">
    <source>
        <dbReference type="ARBA" id="ARBA00023204"/>
    </source>
</evidence>
<dbReference type="Gene3D" id="6.10.140.430">
    <property type="match status" value="1"/>
</dbReference>
<sequence length="877" mass="97991">MTEPTDAVLERTSKKTPKAPAKAAAPSPHTPMMQQFLRIKAEHPTTLLFYRMGDFYELFFDDAVKASQLLDITLTARGKANGEPIPMCGIPHHAADNYLARLIRAGESVALCEQIGDPATSKGPVKREVMRIVTPGTVTDENLLEERRDNFLMAIASLKNHIGISVLDVGSGRFFVQELTSQEQLLTELERIKPAEILVSEDDELYHTLSSFKGLRRQPPWYFEFDTCLRLLTEQFGTKDLSGFGCEDLTQAILAAGCLMQYVNDTQRTALPHIQGLRVERSEDSVLLDAASRRNLELEINLSGGTDNTLASVIDKTSTAMGSRCLRRWINRPLRNQFQLTLRHDATNALLSNRDYSQLQAQLKHIGDIERIISRVAIKSARPRDLFTLGNSLAQLPDIQAQLKQITSTRLLDLSKIINEHPETVDLLQSAIKHNPPVVLRDGGVIAEGYDTQLDELRNLSKNADQFLVDLESREKARTGINTLKVSYNRVHGFYIEISRLQSDNVPDDYIRRQTLKSSERFITPELKAFEEKVLSAKEHALSREKALYEELLNKLLFNLNPLQLCAEGLSELDTLCCFAERADTLNYCKPEFQNQSAINITAGRHPVVELVTENTFIPNDSKLNNQQRMLVITGPNMGGKSTYMRQTALIVLMAYIGCYVPAKKMVIGAIDRIFTRIGATDDLASGRSTFMVEMTEAANILNNATDKSLVLMDEIGRGTSTFDGLSLAWACAENLALESRPFTLFATHYFELTAMSDEIKSVKNVHLDAVEHGDNIVFMHAVKAGAASQSYGLHVAKLAGVPASVIKNAKLKLHTLEQQSANSHHELISQTTGQLELFNHQPNPVIEQLQEIQVNDVTPRQALALLYELTEKSHRY</sequence>
<feature type="compositionally biased region" description="Low complexity" evidence="7">
    <location>
        <begin position="18"/>
        <end position="27"/>
    </location>
</feature>
<dbReference type="Gene3D" id="3.40.1170.10">
    <property type="entry name" value="DNA repair protein MutS, domain I"/>
    <property type="match status" value="1"/>
</dbReference>
<dbReference type="EMBL" id="UOFF01000249">
    <property type="protein sequence ID" value="VAW56558.1"/>
    <property type="molecule type" value="Genomic_DNA"/>
</dbReference>
<dbReference type="InterPro" id="IPR045076">
    <property type="entry name" value="MutS"/>
</dbReference>
<dbReference type="Pfam" id="PF05190">
    <property type="entry name" value="MutS_IV"/>
    <property type="match status" value="1"/>
</dbReference>
<evidence type="ECO:0000256" key="5">
    <source>
        <dbReference type="ARBA" id="ARBA00023125"/>
    </source>
</evidence>
<dbReference type="FunFam" id="3.40.1170.10:FF:000001">
    <property type="entry name" value="DNA mismatch repair protein MutS"/>
    <property type="match status" value="1"/>
</dbReference>
<dbReference type="InterPro" id="IPR000432">
    <property type="entry name" value="DNA_mismatch_repair_MutS_C"/>
</dbReference>
<accession>A0A3B0WKL4</accession>
<dbReference type="InterPro" id="IPR007696">
    <property type="entry name" value="DNA_mismatch_repair_MutS_core"/>
</dbReference>
<keyword evidence="4" id="KW-0067">ATP-binding</keyword>
<feature type="region of interest" description="Disordered" evidence="7">
    <location>
        <begin position="1"/>
        <end position="29"/>
    </location>
</feature>
<evidence type="ECO:0000256" key="1">
    <source>
        <dbReference type="ARBA" id="ARBA00006271"/>
    </source>
</evidence>
<dbReference type="GO" id="GO:0006298">
    <property type="term" value="P:mismatch repair"/>
    <property type="evidence" value="ECO:0007669"/>
    <property type="project" value="InterPro"/>
</dbReference>
<dbReference type="InterPro" id="IPR007695">
    <property type="entry name" value="DNA_mismatch_repair_MutS-lik_N"/>
</dbReference>